<dbReference type="GO" id="GO:0051295">
    <property type="term" value="P:establishment of meiotic spindle localization"/>
    <property type="evidence" value="ECO:0007669"/>
    <property type="project" value="TreeGrafter"/>
</dbReference>
<feature type="region of interest" description="Disordered" evidence="1">
    <location>
        <begin position="490"/>
        <end position="921"/>
    </location>
</feature>
<feature type="compositionally biased region" description="Polar residues" evidence="1">
    <location>
        <begin position="102"/>
        <end position="118"/>
    </location>
</feature>
<dbReference type="GO" id="GO:0005516">
    <property type="term" value="F:calmodulin binding"/>
    <property type="evidence" value="ECO:0007669"/>
    <property type="project" value="TreeGrafter"/>
</dbReference>
<feature type="compositionally biased region" description="Basic and acidic residues" evidence="1">
    <location>
        <begin position="198"/>
        <end position="219"/>
    </location>
</feature>
<dbReference type="PANTHER" id="PTHR22706">
    <property type="entry name" value="ASSEMBLY FACTOR FOR SPINDLE MICROTUBULES"/>
    <property type="match status" value="1"/>
</dbReference>
<sequence length="1093" mass="117613">MKSLSLRSTRCSQDKEPSHAGQVSGCKGVDSGCIRRGSFNLSGKSPLISFLITIIASIRSMNLPGECVECVVESRFFSGMCPKMLTGHTYEKSTRFPAEVKSQGSGLSPSSTAESAKQISDVDTRANDSRPPSVGNISCDKPPEEPESVDTSHGVEATAVRKLAASTGTVAILGTTAQTPSKEPSSGFVDEPIVEIATPKKNEEKSVENGPKEPIREIVTEETAPLHSKSEKSEAPSTAPEPEKTEAPSQVAEVVYVTPAQNEIRQVPEITETLVASLEPSPVEESNPPIQEPPDVADDKAEQNSENASEAGKLVDVESDRQVAQDNPPKTPKTPAPSDEAKSENNDSTSTKTVDNDISSEQFKTNSLSDLSISELDDKESSALEQKASQKEAAEDEGKLDEPSGESERSESDLKVTELTYESPSESSQPITKEESTSDVTTDNQQGESQLMGDEEPLVSETSDDDVGHRNEAAIKIQSSFRGFKTRKTLSVRRENRDVETEEDDKLTESEIENVKVQVEGMMKEAEETTESLRNTPDVDNEPSANAEEDFPAPPDAALLDEIEANEGPADVEKDTTSLNLEPVPYPNSDADGLKSKDQPTNPSSSDLKQVLDDDHHDSTEGDLTIDEDSEKLKELQKPQECDELARVDDQSKGDEDADAASTDKPNQDAAATKIQANVRGFLTRKQGDKGKSGNGGNDGTSAPASADQSNDPAASNENEPPKVVSDLMEVSTSQDPEAGGSEAESTNSEEPPQAHITSPEKTKDEIVSPNESAEPENEVVAESAADIILSPEPSITTETEKQSTSPASAKSTEETDSLAPSISQNEPSHEKIEPAVEDSGSHSADAPNESAVELSDKPDSRLLKTGTLESSDVQEASSEETQTLGSKQSVEEAQDKLSSQSDAASLDTVSQNTVEEQKKYRCLQRRHYTRTHHSQSIAKLAKYIFPTFSSSFPQVASKPSACAPDCRRPSREWPSPTERRSRPTFGPNSLSSAAVSVRVACALPTDMQKDDARCDPAGHRSGGPSDEDNSAAKIQAAVRGFLARKQTERIKQQKKEEAAQRENDLIFGRCIMGLLGRFRLSGEKPRPGTLFS</sequence>
<feature type="compositionally biased region" description="Polar residues" evidence="1">
    <location>
        <begin position="868"/>
        <end position="889"/>
    </location>
</feature>
<organism evidence="2 3">
    <name type="scientific">Nesidiocoris tenuis</name>
    <dbReference type="NCBI Taxonomy" id="355587"/>
    <lineage>
        <taxon>Eukaryota</taxon>
        <taxon>Metazoa</taxon>
        <taxon>Ecdysozoa</taxon>
        <taxon>Arthropoda</taxon>
        <taxon>Hexapoda</taxon>
        <taxon>Insecta</taxon>
        <taxon>Pterygota</taxon>
        <taxon>Neoptera</taxon>
        <taxon>Paraneoptera</taxon>
        <taxon>Hemiptera</taxon>
        <taxon>Heteroptera</taxon>
        <taxon>Panheteroptera</taxon>
        <taxon>Cimicomorpha</taxon>
        <taxon>Miridae</taxon>
        <taxon>Dicyphina</taxon>
        <taxon>Nesidiocoris</taxon>
    </lineage>
</organism>
<evidence type="ECO:0000313" key="2">
    <source>
        <dbReference type="EMBL" id="CAB0011579.1"/>
    </source>
</evidence>
<dbReference type="SMART" id="SM00015">
    <property type="entry name" value="IQ"/>
    <property type="match status" value="3"/>
</dbReference>
<accession>A0A6H5H7N2</accession>
<feature type="compositionally biased region" description="Polar residues" evidence="1">
    <location>
        <begin position="175"/>
        <end position="184"/>
    </location>
</feature>
<feature type="compositionally biased region" description="Polar residues" evidence="1">
    <location>
        <begin position="794"/>
        <end position="811"/>
    </location>
</feature>
<feature type="region of interest" description="Disordered" evidence="1">
    <location>
        <begin position="957"/>
        <end position="991"/>
    </location>
</feature>
<feature type="compositionally biased region" description="Polar residues" evidence="1">
    <location>
        <begin position="346"/>
        <end position="366"/>
    </location>
</feature>
<dbReference type="OrthoDB" id="252964at2759"/>
<dbReference type="GO" id="GO:0000922">
    <property type="term" value="C:spindle pole"/>
    <property type="evidence" value="ECO:0007669"/>
    <property type="project" value="TreeGrafter"/>
</dbReference>
<dbReference type="PROSITE" id="PS50096">
    <property type="entry name" value="IQ"/>
    <property type="match status" value="3"/>
</dbReference>
<evidence type="ECO:0000256" key="1">
    <source>
        <dbReference type="SAM" id="MobiDB-lite"/>
    </source>
</evidence>
<evidence type="ECO:0008006" key="4">
    <source>
        <dbReference type="Google" id="ProtNLM"/>
    </source>
</evidence>
<feature type="compositionally biased region" description="Acidic residues" evidence="1">
    <location>
        <begin position="500"/>
        <end position="512"/>
    </location>
</feature>
<dbReference type="EMBL" id="CADCXU010024227">
    <property type="protein sequence ID" value="CAB0011579.1"/>
    <property type="molecule type" value="Genomic_DNA"/>
</dbReference>
<feature type="compositionally biased region" description="Polar residues" evidence="1">
    <location>
        <begin position="1"/>
        <end position="11"/>
    </location>
</feature>
<protein>
    <recommendedName>
        <fullName evidence="4">Calmodulin-binding domain-containing protein</fullName>
    </recommendedName>
</protein>
<dbReference type="PANTHER" id="PTHR22706:SF2">
    <property type="entry name" value="SFI1 SPINDLE BODY DOMAIN-CONTAINING PROTEIN"/>
    <property type="match status" value="1"/>
</dbReference>
<dbReference type="Pfam" id="PF00612">
    <property type="entry name" value="IQ"/>
    <property type="match status" value="3"/>
</dbReference>
<dbReference type="Proteomes" id="UP000479000">
    <property type="component" value="Unassembled WGS sequence"/>
</dbReference>
<dbReference type="AlphaFoldDB" id="A0A6H5H7N2"/>
<proteinExistence type="predicted"/>
<feature type="compositionally biased region" description="Basic and acidic residues" evidence="1">
    <location>
        <begin position="313"/>
        <end position="323"/>
    </location>
</feature>
<dbReference type="CDD" id="cd23767">
    <property type="entry name" value="IQCD"/>
    <property type="match status" value="2"/>
</dbReference>
<feature type="compositionally biased region" description="Basic and acidic residues" evidence="1">
    <location>
        <begin position="1009"/>
        <end position="1019"/>
    </location>
</feature>
<feature type="compositionally biased region" description="Acidic residues" evidence="1">
    <location>
        <begin position="453"/>
        <end position="465"/>
    </location>
</feature>
<evidence type="ECO:0000313" key="3">
    <source>
        <dbReference type="Proteomes" id="UP000479000"/>
    </source>
</evidence>
<feature type="region of interest" description="Disordered" evidence="1">
    <location>
        <begin position="175"/>
        <end position="469"/>
    </location>
</feature>
<feature type="compositionally biased region" description="Polar residues" evidence="1">
    <location>
        <begin position="897"/>
        <end position="915"/>
    </location>
</feature>
<dbReference type="Gene3D" id="1.20.5.190">
    <property type="match status" value="1"/>
</dbReference>
<feature type="compositionally biased region" description="Basic and acidic residues" evidence="1">
    <location>
        <begin position="388"/>
        <end position="416"/>
    </location>
</feature>
<name>A0A6H5H7N2_9HEMI</name>
<keyword evidence="3" id="KW-1185">Reference proteome</keyword>
<feature type="compositionally biased region" description="Basic and acidic residues" evidence="1">
    <location>
        <begin position="631"/>
        <end position="655"/>
    </location>
</feature>
<feature type="region of interest" description="Disordered" evidence="1">
    <location>
        <begin position="100"/>
        <end position="153"/>
    </location>
</feature>
<feature type="compositionally biased region" description="Polar residues" evidence="1">
    <location>
        <begin position="420"/>
        <end position="431"/>
    </location>
</feature>
<feature type="compositionally biased region" description="Basic and acidic residues" evidence="1">
    <location>
        <begin position="966"/>
        <end position="982"/>
    </location>
</feature>
<dbReference type="InterPro" id="IPR000048">
    <property type="entry name" value="IQ_motif_EF-hand-BS"/>
</dbReference>
<feature type="compositionally biased region" description="Polar residues" evidence="1">
    <location>
        <begin position="438"/>
        <end position="449"/>
    </location>
</feature>
<feature type="region of interest" description="Disordered" evidence="1">
    <location>
        <begin position="1009"/>
        <end position="1033"/>
    </location>
</feature>
<feature type="compositionally biased region" description="Polar residues" evidence="1">
    <location>
        <begin position="599"/>
        <end position="608"/>
    </location>
</feature>
<dbReference type="GO" id="GO:0007051">
    <property type="term" value="P:spindle organization"/>
    <property type="evidence" value="ECO:0007669"/>
    <property type="project" value="TreeGrafter"/>
</dbReference>
<dbReference type="InterPro" id="IPR051185">
    <property type="entry name" value="ASPM"/>
</dbReference>
<feature type="compositionally biased region" description="Polar residues" evidence="1">
    <location>
        <begin position="703"/>
        <end position="719"/>
    </location>
</feature>
<dbReference type="GO" id="GO:0000278">
    <property type="term" value="P:mitotic cell cycle"/>
    <property type="evidence" value="ECO:0007669"/>
    <property type="project" value="TreeGrafter"/>
</dbReference>
<gene>
    <name evidence="2" type="ORF">NTEN_LOCUS16502</name>
</gene>
<reference evidence="2 3" key="1">
    <citation type="submission" date="2020-02" db="EMBL/GenBank/DDBJ databases">
        <authorList>
            <person name="Ferguson B K."/>
        </authorList>
    </citation>
    <scope>NUCLEOTIDE SEQUENCE [LARGE SCALE GENOMIC DNA]</scope>
</reference>
<feature type="compositionally biased region" description="Basic and acidic residues" evidence="1">
    <location>
        <begin position="610"/>
        <end position="620"/>
    </location>
</feature>
<feature type="region of interest" description="Disordered" evidence="1">
    <location>
        <begin position="1"/>
        <end position="25"/>
    </location>
</feature>